<reference evidence="1" key="1">
    <citation type="submission" date="2022-10" db="EMBL/GenBank/DDBJ databases">
        <title>Chitiniphilus purpureus sp. nov., a novel chitin-degrading bacterium isolated from crawfish pond sediment.</title>
        <authorList>
            <person name="Li K."/>
        </authorList>
    </citation>
    <scope>NUCLEOTIDE SEQUENCE</scope>
    <source>
        <strain evidence="1">CD1</strain>
    </source>
</reference>
<keyword evidence="2" id="KW-1185">Reference proteome</keyword>
<dbReference type="RefSeq" id="WP_263123132.1">
    <property type="nucleotide sequence ID" value="NZ_CP106753.1"/>
</dbReference>
<evidence type="ECO:0000313" key="1">
    <source>
        <dbReference type="EMBL" id="UXY13855.1"/>
    </source>
</evidence>
<sequence length="256" mass="29964">MPAARNLIGERYGKLVVIERVAKLAKGFLWRCRCDCGNVCDVPQYRLPCTASAIRHRRDLVTACDACRLTRECAVCGQAFHAPNGQTTCSETCRVERIRREQLAHYYKRAAQDPELNRTRHAMAKARAAADPVVAERRREVAQAAHRRRTEKIRNDPELHAAKLAWQRAHYAAHRDEIQARRHERLAHMTPAQHARWMEMVRRHGRAYRRQWRDELQSNPEAHQKYLDLQREYRRQRALRQLVGVGAELIKRSNDK</sequence>
<dbReference type="Proteomes" id="UP001061302">
    <property type="component" value="Chromosome"/>
</dbReference>
<name>A0ABY6DHN1_9NEIS</name>
<gene>
    <name evidence="1" type="ORF">N8I74_11030</name>
</gene>
<protein>
    <submittedName>
        <fullName evidence="1">Uncharacterized protein</fullName>
    </submittedName>
</protein>
<organism evidence="1 2">
    <name type="scientific">Chitiniphilus purpureus</name>
    <dbReference type="NCBI Taxonomy" id="2981137"/>
    <lineage>
        <taxon>Bacteria</taxon>
        <taxon>Pseudomonadati</taxon>
        <taxon>Pseudomonadota</taxon>
        <taxon>Betaproteobacteria</taxon>
        <taxon>Neisseriales</taxon>
        <taxon>Chitinibacteraceae</taxon>
        <taxon>Chitiniphilus</taxon>
    </lineage>
</organism>
<proteinExistence type="predicted"/>
<evidence type="ECO:0000313" key="2">
    <source>
        <dbReference type="Proteomes" id="UP001061302"/>
    </source>
</evidence>
<dbReference type="EMBL" id="CP106753">
    <property type="protein sequence ID" value="UXY13855.1"/>
    <property type="molecule type" value="Genomic_DNA"/>
</dbReference>
<accession>A0ABY6DHN1</accession>